<sequence>MRLHLVIQRHGLPVTRILWSTSSLSLEQSASYKPSASSSAIASTRAPNALFANSGYTIAQLLEDVNEVVPLETEPRLFGDRSTGQWGLEDYVVEIAGSECLHYMDVGGLLRDGDEVVIRSLQTSDLRARRLSGRHQISVDGKHLIDGVPFGRPYLKRSTSSRPAIDIPPRKKRRTFYGGGYEEEDTEWAPVDYEATGKALSQLPDQHGGYNEADDEDFYEDYHEGEDSEDDNEDDEAGYGDDETVIRHPIAERIEEKREDARVPESDASDVESEVEAEDLTQELQELKEDMHMSGFDLQGVYEEQPSRLRLTKSPTVQGSVVLGQSPSLKSPILRSPGGRQVSKSVRFESGRQAQQQESPASHKVKSPKTKSPTSAKQPSPSRSILSKESPGSDSDSDSSISSDSSSSSSSSSDDDEDKDVSSISSSDSSESSDSSDSDDSEDEEEERKRAAHDLKVNPPGLGSLRTKKSNQRNKLRRRLSKLKEFGVLPEQADFTALREWEERNGDWNFDVSVLAKPATVEKRDVKKQEQAEFEAKRQKLLRDLAAGGVDVDAFTEEKAPSAQAAEEKQTQDEKDREQVEFIAKRQKLLRDLEAESVDVDVEEQEQEQPKDNIAMEDVQAEPAKRRSLDVASSRRLLFGSLGVRTPKSKEEEEATRKKLAGKVNNFQSQRPVEAEEQPEEPEDDKDENWEDKLIIRATECVFDDIELTAPPFPFEQRWDEKAHEIIRQRKGWGKKRKRKERIQVYDGGDGEYGYDEGYEGYEGYEDGYDGNWDYENGDMQLEYDDVDQMQEQSNGVEAGEVEHEQVVPEKSEDVEADLPELPKDMSTISDLTEDDLKEASIIAYKQLDMSKDTNWQPRVSDYRVAEIHEIFEEDNVLKLRLAKRHRRQPVTNDNEDDEDEGPRLYSGFEMPGFEDDEDDDGFREMSFANFIEPKLLRAGESVGQGDGDGDNDISPVVESVEDRPEPVPNKSIEEERPPAGNDVNIDSQVNGVYCIINSANEAAETGSAKEDRSGSNARERRESPTVKSPKFEGFRSPQIESQSPPESAQREQPESAEDAAANQDNSSGQQSTQDPKQSSNEQSAGNRPTHLDNGPGVSEDDLQPISSPASLISS</sequence>
<dbReference type="RefSeq" id="XP_040638631.1">
    <property type="nucleotide sequence ID" value="XM_040787644.1"/>
</dbReference>
<feature type="compositionally biased region" description="Acidic residues" evidence="1">
    <location>
        <begin position="595"/>
        <end position="607"/>
    </location>
</feature>
<dbReference type="OrthoDB" id="3365616at2759"/>
<feature type="compositionally biased region" description="Low complexity" evidence="1">
    <location>
        <begin position="370"/>
        <end position="382"/>
    </location>
</feature>
<feature type="compositionally biased region" description="Basic and acidic residues" evidence="1">
    <location>
        <begin position="648"/>
        <end position="657"/>
    </location>
</feature>
<feature type="region of interest" description="Disordered" evidence="1">
    <location>
        <begin position="222"/>
        <end position="475"/>
    </location>
</feature>
<dbReference type="Pfam" id="PF23086">
    <property type="entry name" value="Tudor_Coilin"/>
    <property type="match status" value="1"/>
</dbReference>
<dbReference type="EMBL" id="KK088424">
    <property type="protein sequence ID" value="EYE94943.1"/>
    <property type="molecule type" value="Genomic_DNA"/>
</dbReference>
<accession>A0A017SD37</accession>
<feature type="compositionally biased region" description="Basic and acidic residues" evidence="1">
    <location>
        <begin position="447"/>
        <end position="456"/>
    </location>
</feature>
<feature type="compositionally biased region" description="Basic and acidic residues" evidence="1">
    <location>
        <begin position="556"/>
        <end position="578"/>
    </location>
</feature>
<gene>
    <name evidence="4" type="ORF">EURHEDRAFT_75374</name>
</gene>
<feature type="compositionally biased region" description="Acidic residues" evidence="1">
    <location>
        <begin position="267"/>
        <end position="281"/>
    </location>
</feature>
<evidence type="ECO:0000313" key="4">
    <source>
        <dbReference type="EMBL" id="EYE94943.1"/>
    </source>
</evidence>
<dbReference type="GeneID" id="63702768"/>
<dbReference type="AlphaFoldDB" id="A0A017SD37"/>
<feature type="compositionally biased region" description="Basic and acidic residues" evidence="1">
    <location>
        <begin position="1008"/>
        <end position="1034"/>
    </location>
</feature>
<dbReference type="Proteomes" id="UP000019804">
    <property type="component" value="Unassembled WGS sequence"/>
</dbReference>
<feature type="compositionally biased region" description="Polar residues" evidence="1">
    <location>
        <begin position="313"/>
        <end position="329"/>
    </location>
</feature>
<dbReference type="HOGENOM" id="CLU_002397_0_0_1"/>
<dbReference type="InterPro" id="IPR056398">
    <property type="entry name" value="Tudor_Coilin"/>
</dbReference>
<dbReference type="Pfam" id="PF24054">
    <property type="entry name" value="DUF7357"/>
    <property type="match status" value="1"/>
</dbReference>
<feature type="compositionally biased region" description="Acidic residues" evidence="1">
    <location>
        <begin position="675"/>
        <end position="690"/>
    </location>
</feature>
<feature type="compositionally biased region" description="Acidic residues" evidence="1">
    <location>
        <begin position="434"/>
        <end position="446"/>
    </location>
</feature>
<feature type="compositionally biased region" description="Acidic residues" evidence="1">
    <location>
        <begin position="222"/>
        <end position="243"/>
    </location>
</feature>
<feature type="compositionally biased region" description="Basic and acidic residues" evidence="1">
    <location>
        <begin position="961"/>
        <end position="978"/>
    </location>
</feature>
<evidence type="ECO:0000259" key="2">
    <source>
        <dbReference type="Pfam" id="PF23086"/>
    </source>
</evidence>
<feature type="region of interest" description="Disordered" evidence="1">
    <location>
        <begin position="798"/>
        <end position="832"/>
    </location>
</feature>
<feature type="compositionally biased region" description="Low complexity" evidence="1">
    <location>
        <begin position="398"/>
        <end position="412"/>
    </location>
</feature>
<feature type="compositionally biased region" description="Basic and acidic residues" evidence="1">
    <location>
        <begin position="801"/>
        <end position="814"/>
    </location>
</feature>
<feature type="region of interest" description="Disordered" evidence="1">
    <location>
        <begin position="935"/>
        <end position="987"/>
    </location>
</feature>
<name>A0A017SD37_ASPRC</name>
<dbReference type="STRING" id="1388766.A0A017SD37"/>
<reference evidence="5" key="1">
    <citation type="journal article" date="2014" name="Nat. Commun.">
        <title>Genomic adaptations of the halophilic Dead Sea filamentous fungus Eurotium rubrum.</title>
        <authorList>
            <person name="Kis-Papo T."/>
            <person name="Weig A.R."/>
            <person name="Riley R."/>
            <person name="Persoh D."/>
            <person name="Salamov A."/>
            <person name="Sun H."/>
            <person name="Lipzen A."/>
            <person name="Wasser S.P."/>
            <person name="Rambold G."/>
            <person name="Grigoriev I.V."/>
            <person name="Nevo E."/>
        </authorList>
    </citation>
    <scope>NUCLEOTIDE SEQUENCE [LARGE SCALE GENOMIC DNA]</scope>
    <source>
        <strain evidence="5">CBS 135680</strain>
    </source>
</reference>
<dbReference type="InterPro" id="IPR055781">
    <property type="entry name" value="DUF7357"/>
</dbReference>
<feature type="domain" description="Coilin tudor" evidence="2">
    <location>
        <begin position="827"/>
        <end position="938"/>
    </location>
</feature>
<feature type="region of interest" description="Disordered" evidence="1">
    <location>
        <begin position="886"/>
        <end position="922"/>
    </location>
</feature>
<feature type="domain" description="DUF7357" evidence="3">
    <location>
        <begin position="1"/>
        <end position="170"/>
    </location>
</feature>
<feature type="region of interest" description="Disordered" evidence="1">
    <location>
        <begin position="642"/>
        <end position="691"/>
    </location>
</feature>
<feature type="compositionally biased region" description="Low complexity" evidence="1">
    <location>
        <begin position="422"/>
        <end position="433"/>
    </location>
</feature>
<feature type="region of interest" description="Disordered" evidence="1">
    <location>
        <begin position="1000"/>
        <end position="1115"/>
    </location>
</feature>
<feature type="compositionally biased region" description="Polar residues" evidence="1">
    <location>
        <begin position="1105"/>
        <end position="1115"/>
    </location>
</feature>
<feature type="compositionally biased region" description="Low complexity" evidence="1">
    <location>
        <begin position="1037"/>
        <end position="1048"/>
    </location>
</feature>
<keyword evidence="5" id="KW-1185">Reference proteome</keyword>
<evidence type="ECO:0000259" key="3">
    <source>
        <dbReference type="Pfam" id="PF24054"/>
    </source>
</evidence>
<feature type="compositionally biased region" description="Basic residues" evidence="1">
    <location>
        <begin position="466"/>
        <end position="475"/>
    </location>
</feature>
<evidence type="ECO:0000313" key="5">
    <source>
        <dbReference type="Proteomes" id="UP000019804"/>
    </source>
</evidence>
<feature type="compositionally biased region" description="Polar residues" evidence="1">
    <location>
        <begin position="383"/>
        <end position="392"/>
    </location>
</feature>
<feature type="region of interest" description="Disordered" evidence="1">
    <location>
        <begin position="553"/>
        <end position="578"/>
    </location>
</feature>
<feature type="region of interest" description="Disordered" evidence="1">
    <location>
        <begin position="594"/>
        <end position="630"/>
    </location>
</feature>
<proteinExistence type="predicted"/>
<feature type="compositionally biased region" description="Polar residues" evidence="1">
    <location>
        <begin position="1063"/>
        <end position="1087"/>
    </location>
</feature>
<organism evidence="4 5">
    <name type="scientific">Aspergillus ruber (strain CBS 135680)</name>
    <dbReference type="NCBI Taxonomy" id="1388766"/>
    <lineage>
        <taxon>Eukaryota</taxon>
        <taxon>Fungi</taxon>
        <taxon>Dikarya</taxon>
        <taxon>Ascomycota</taxon>
        <taxon>Pezizomycotina</taxon>
        <taxon>Eurotiomycetes</taxon>
        <taxon>Eurotiomycetidae</taxon>
        <taxon>Eurotiales</taxon>
        <taxon>Aspergillaceae</taxon>
        <taxon>Aspergillus</taxon>
        <taxon>Aspergillus subgen. Aspergillus</taxon>
    </lineage>
</organism>
<evidence type="ECO:0000256" key="1">
    <source>
        <dbReference type="SAM" id="MobiDB-lite"/>
    </source>
</evidence>
<protein>
    <submittedName>
        <fullName evidence="4">Uncharacterized protein</fullName>
    </submittedName>
</protein>
<feature type="compositionally biased region" description="Acidic residues" evidence="1">
    <location>
        <begin position="913"/>
        <end position="922"/>
    </location>
</feature>
<feature type="compositionally biased region" description="Basic and acidic residues" evidence="1">
    <location>
        <begin position="244"/>
        <end position="265"/>
    </location>
</feature>